<evidence type="ECO:0000313" key="1">
    <source>
        <dbReference type="EMBL" id="KAJ7023379.1"/>
    </source>
</evidence>
<dbReference type="AlphaFoldDB" id="A0AAD6WW51"/>
<dbReference type="EMBL" id="JARJCM010000189">
    <property type="protein sequence ID" value="KAJ7023379.1"/>
    <property type="molecule type" value="Genomic_DNA"/>
</dbReference>
<reference evidence="1" key="1">
    <citation type="submission" date="2023-03" db="EMBL/GenBank/DDBJ databases">
        <title>Massive genome expansion in bonnet fungi (Mycena s.s.) driven by repeated elements and novel gene families across ecological guilds.</title>
        <authorList>
            <consortium name="Lawrence Berkeley National Laboratory"/>
            <person name="Harder C.B."/>
            <person name="Miyauchi S."/>
            <person name="Viragh M."/>
            <person name="Kuo A."/>
            <person name="Thoen E."/>
            <person name="Andreopoulos B."/>
            <person name="Lu D."/>
            <person name="Skrede I."/>
            <person name="Drula E."/>
            <person name="Henrissat B."/>
            <person name="Morin E."/>
            <person name="Kohler A."/>
            <person name="Barry K."/>
            <person name="LaButti K."/>
            <person name="Morin E."/>
            <person name="Salamov A."/>
            <person name="Lipzen A."/>
            <person name="Mereny Z."/>
            <person name="Hegedus B."/>
            <person name="Baldrian P."/>
            <person name="Stursova M."/>
            <person name="Weitz H."/>
            <person name="Taylor A."/>
            <person name="Grigoriev I.V."/>
            <person name="Nagy L.G."/>
            <person name="Martin F."/>
            <person name="Kauserud H."/>
        </authorList>
    </citation>
    <scope>NUCLEOTIDE SEQUENCE</scope>
    <source>
        <strain evidence="1">CBHHK200</strain>
    </source>
</reference>
<organism evidence="1 2">
    <name type="scientific">Mycena alexandri</name>
    <dbReference type="NCBI Taxonomy" id="1745969"/>
    <lineage>
        <taxon>Eukaryota</taxon>
        <taxon>Fungi</taxon>
        <taxon>Dikarya</taxon>
        <taxon>Basidiomycota</taxon>
        <taxon>Agaricomycotina</taxon>
        <taxon>Agaricomycetes</taxon>
        <taxon>Agaricomycetidae</taxon>
        <taxon>Agaricales</taxon>
        <taxon>Marasmiineae</taxon>
        <taxon>Mycenaceae</taxon>
        <taxon>Mycena</taxon>
    </lineage>
</organism>
<gene>
    <name evidence="1" type="ORF">C8F04DRAFT_1134622</name>
</gene>
<evidence type="ECO:0000313" key="2">
    <source>
        <dbReference type="Proteomes" id="UP001218188"/>
    </source>
</evidence>
<protein>
    <submittedName>
        <fullName evidence="1">Uncharacterized protein</fullName>
    </submittedName>
</protein>
<keyword evidence="2" id="KW-1185">Reference proteome</keyword>
<comment type="caution">
    <text evidence="1">The sequence shown here is derived from an EMBL/GenBank/DDBJ whole genome shotgun (WGS) entry which is preliminary data.</text>
</comment>
<proteinExistence type="predicted"/>
<sequence>MPPHSPPSFFPSNPMYAPTHAVPSLLPLIRLPRSLALLVCLSLLAPLPRARSLVVVCIISVFISTSHLPIHSHAPYLYVPTSRGELPLFKLLFSYLMLSL</sequence>
<accession>A0AAD6WW51</accession>
<name>A0AAD6WW51_9AGAR</name>
<dbReference type="Proteomes" id="UP001218188">
    <property type="component" value="Unassembled WGS sequence"/>
</dbReference>